<dbReference type="Gene3D" id="3.20.20.140">
    <property type="entry name" value="Metal-dependent hydrolases"/>
    <property type="match status" value="1"/>
</dbReference>
<evidence type="ECO:0000256" key="5">
    <source>
        <dbReference type="ARBA" id="ARBA00039767"/>
    </source>
</evidence>
<dbReference type="PIRSF" id="PIRSF005902">
    <property type="entry name" value="DNase_TatD"/>
    <property type="match status" value="1"/>
</dbReference>
<comment type="function">
    <text evidence="6">Deoxyribonuclease which catalyzes (in vitro) the decatenation of kinetoplast DNA, which are circular DNA catenated to each other, producing linear DNA molecules. Plays an important role in chromosomal segregation and cell cycle progression during eye development probably via its DNA decatenation activity.</text>
</comment>
<dbReference type="Proteomes" id="UP000507470">
    <property type="component" value="Unassembled WGS sequence"/>
</dbReference>
<keyword evidence="2" id="KW-0540">Nuclease</keyword>
<dbReference type="PANTHER" id="PTHR10060:SF15">
    <property type="entry name" value="DEOXYRIBONUCLEASE TATDN1"/>
    <property type="match status" value="1"/>
</dbReference>
<evidence type="ECO:0000313" key="9">
    <source>
        <dbReference type="Proteomes" id="UP000507470"/>
    </source>
</evidence>
<feature type="binding site" evidence="7">
    <location>
        <position position="228"/>
    </location>
    <ligand>
        <name>a divalent metal cation</name>
        <dbReference type="ChEBI" id="CHEBI:60240"/>
        <label>1</label>
    </ligand>
</feature>
<keyword evidence="3 7" id="KW-0479">Metal-binding</keyword>
<proteinExistence type="inferred from homology"/>
<protein>
    <recommendedName>
        <fullName evidence="5">Deoxyribonuclease TATDN1</fullName>
    </recommendedName>
</protein>
<dbReference type="PANTHER" id="PTHR10060">
    <property type="entry name" value="TATD FAMILY DEOXYRIBONUCLEASE"/>
    <property type="match status" value="1"/>
</dbReference>
<dbReference type="Pfam" id="PF01026">
    <property type="entry name" value="TatD_DNase"/>
    <property type="match status" value="1"/>
</dbReference>
<evidence type="ECO:0000256" key="1">
    <source>
        <dbReference type="ARBA" id="ARBA00009275"/>
    </source>
</evidence>
<comment type="similarity">
    <text evidence="1">Belongs to the metallo-dependent hydrolases superfamily. TatD-type hydrolase family.</text>
</comment>
<keyword evidence="9" id="KW-1185">Reference proteome</keyword>
<dbReference type="GO" id="GO:0008296">
    <property type="term" value="F:3'-5'-DNA exonuclease activity"/>
    <property type="evidence" value="ECO:0007669"/>
    <property type="project" value="TreeGrafter"/>
</dbReference>
<accession>A0A6J8DHF7</accession>
<dbReference type="GO" id="GO:0005829">
    <property type="term" value="C:cytosol"/>
    <property type="evidence" value="ECO:0007669"/>
    <property type="project" value="TreeGrafter"/>
</dbReference>
<gene>
    <name evidence="8" type="ORF">MCOR_40959</name>
</gene>
<dbReference type="CDD" id="cd01310">
    <property type="entry name" value="TatD_DNAse"/>
    <property type="match status" value="1"/>
</dbReference>
<evidence type="ECO:0000256" key="7">
    <source>
        <dbReference type="PIRSR" id="PIRSR005902-1"/>
    </source>
</evidence>
<dbReference type="FunFam" id="3.20.20.140:FF:000040">
    <property type="entry name" value="Putative tatD related deoxyribonuclease"/>
    <property type="match status" value="1"/>
</dbReference>
<reference evidence="8 9" key="1">
    <citation type="submission" date="2020-06" db="EMBL/GenBank/DDBJ databases">
        <authorList>
            <person name="Li R."/>
            <person name="Bekaert M."/>
        </authorList>
    </citation>
    <scope>NUCLEOTIDE SEQUENCE [LARGE SCALE GENOMIC DNA]</scope>
    <source>
        <strain evidence="9">wild</strain>
    </source>
</reference>
<dbReference type="InterPro" id="IPR001130">
    <property type="entry name" value="TatD-like"/>
</dbReference>
<feature type="binding site" evidence="7">
    <location>
        <position position="180"/>
    </location>
    <ligand>
        <name>a divalent metal cation</name>
        <dbReference type="ChEBI" id="CHEBI:60240"/>
        <label>2</label>
    </ligand>
</feature>
<evidence type="ECO:0000256" key="6">
    <source>
        <dbReference type="ARBA" id="ARBA00045223"/>
    </source>
</evidence>
<feature type="binding site" evidence="7">
    <location>
        <position position="118"/>
    </location>
    <ligand>
        <name>a divalent metal cation</name>
        <dbReference type="ChEBI" id="CHEBI:60240"/>
        <label>1</label>
    </ligand>
</feature>
<evidence type="ECO:0000256" key="2">
    <source>
        <dbReference type="ARBA" id="ARBA00022722"/>
    </source>
</evidence>
<dbReference type="AlphaFoldDB" id="A0A6J8DHF7"/>
<feature type="binding site" evidence="7">
    <location>
        <position position="155"/>
    </location>
    <ligand>
        <name>a divalent metal cation</name>
        <dbReference type="ChEBI" id="CHEBI:60240"/>
        <label>2</label>
    </ligand>
</feature>
<dbReference type="SUPFAM" id="SSF51556">
    <property type="entry name" value="Metallo-dependent hydrolases"/>
    <property type="match status" value="1"/>
</dbReference>
<dbReference type="EMBL" id="CACVKT020007420">
    <property type="protein sequence ID" value="CAC5407486.1"/>
    <property type="molecule type" value="Genomic_DNA"/>
</dbReference>
<name>A0A6J8DHF7_MYTCO</name>
<keyword evidence="4 8" id="KW-0378">Hydrolase</keyword>
<evidence type="ECO:0000256" key="3">
    <source>
        <dbReference type="ARBA" id="ARBA00022723"/>
    </source>
</evidence>
<dbReference type="InterPro" id="IPR050891">
    <property type="entry name" value="TatD-type_Hydrolase"/>
</dbReference>
<evidence type="ECO:0000256" key="4">
    <source>
        <dbReference type="ARBA" id="ARBA00022801"/>
    </source>
</evidence>
<evidence type="ECO:0000313" key="8">
    <source>
        <dbReference type="EMBL" id="CAC5407486.1"/>
    </source>
</evidence>
<organism evidence="8 9">
    <name type="scientific">Mytilus coruscus</name>
    <name type="common">Sea mussel</name>
    <dbReference type="NCBI Taxonomy" id="42192"/>
    <lineage>
        <taxon>Eukaryota</taxon>
        <taxon>Metazoa</taxon>
        <taxon>Spiralia</taxon>
        <taxon>Lophotrochozoa</taxon>
        <taxon>Mollusca</taxon>
        <taxon>Bivalvia</taxon>
        <taxon>Autobranchia</taxon>
        <taxon>Pteriomorphia</taxon>
        <taxon>Mytilida</taxon>
        <taxon>Mytiloidea</taxon>
        <taxon>Mytilidae</taxon>
        <taxon>Mytilinae</taxon>
        <taxon>Mytilus</taxon>
    </lineage>
</organism>
<dbReference type="GO" id="GO:0046872">
    <property type="term" value="F:metal ion binding"/>
    <property type="evidence" value="ECO:0007669"/>
    <property type="project" value="UniProtKB-KW"/>
</dbReference>
<dbReference type="OrthoDB" id="6079689at2759"/>
<dbReference type="InterPro" id="IPR032466">
    <property type="entry name" value="Metal_Hydrolase"/>
</dbReference>
<sequence>MAASIRKVVKFIDIGANLTDPVFRGVYHGSKKHEDDFSDVLQRAYDVGVEKIMVTSGMLKDVVEALDICKSHENLYTTSGCHPTRCTEFEKSGDSEKYLSDLIQVVNDNSDKIVAIGELGLDYDRLHFCPKETQLKYFEKQMDLAEATKLPLFLHSRNCHTDFIDIIKRNRDRFKGGVVHSFTGTKEEAKELVDQDLYIGINGCSLKTQENIDAMCSVPSEQLMIETDAPWCEVKNTHAGKKHVKTTFPSKKKEKWEKGNTVKSRNEPAHIIQVLEVMAGARNEDEDSLAEIMFNNTNRLFFGVD</sequence>